<dbReference type="GO" id="GO:0015833">
    <property type="term" value="P:peptide transport"/>
    <property type="evidence" value="ECO:0007669"/>
    <property type="project" value="TreeGrafter"/>
</dbReference>
<evidence type="ECO:0000256" key="3">
    <source>
        <dbReference type="ARBA" id="ARBA00022729"/>
    </source>
</evidence>
<dbReference type="CDD" id="cd08503">
    <property type="entry name" value="PBP2_NikA_DppA_OppA_like_17"/>
    <property type="match status" value="1"/>
</dbReference>
<dbReference type="AlphaFoldDB" id="A0A1Y5SQ46"/>
<gene>
    <name evidence="5" type="primary">hbpA_1</name>
    <name evidence="5" type="ORF">OCH7691_01964</name>
</gene>
<dbReference type="PROSITE" id="PS51318">
    <property type="entry name" value="TAT"/>
    <property type="match status" value="1"/>
</dbReference>
<dbReference type="Pfam" id="PF00496">
    <property type="entry name" value="SBP_bac_5"/>
    <property type="match status" value="1"/>
</dbReference>
<evidence type="ECO:0000313" key="6">
    <source>
        <dbReference type="Proteomes" id="UP000193200"/>
    </source>
</evidence>
<dbReference type="InterPro" id="IPR030678">
    <property type="entry name" value="Peptide/Ni-bd"/>
</dbReference>
<dbReference type="InterPro" id="IPR006311">
    <property type="entry name" value="TAT_signal"/>
</dbReference>
<dbReference type="PANTHER" id="PTHR30290:SF38">
    <property type="entry name" value="D,D-DIPEPTIDE-BINDING PERIPLASMIC PROTEIN DDPA-RELATED"/>
    <property type="match status" value="1"/>
</dbReference>
<dbReference type="Gene3D" id="3.40.190.10">
    <property type="entry name" value="Periplasmic binding protein-like II"/>
    <property type="match status" value="1"/>
</dbReference>
<dbReference type="Proteomes" id="UP000193200">
    <property type="component" value="Unassembled WGS sequence"/>
</dbReference>
<comment type="subcellular location">
    <subcellularLocation>
        <location evidence="1">Periplasm</location>
    </subcellularLocation>
</comment>
<dbReference type="GO" id="GO:0043190">
    <property type="term" value="C:ATP-binding cassette (ABC) transporter complex"/>
    <property type="evidence" value="ECO:0007669"/>
    <property type="project" value="InterPro"/>
</dbReference>
<dbReference type="PANTHER" id="PTHR30290">
    <property type="entry name" value="PERIPLASMIC BINDING COMPONENT OF ABC TRANSPORTER"/>
    <property type="match status" value="1"/>
</dbReference>
<evidence type="ECO:0000256" key="1">
    <source>
        <dbReference type="ARBA" id="ARBA00004418"/>
    </source>
</evidence>
<comment type="similarity">
    <text evidence="2">Belongs to the bacterial solute-binding protein 5 family.</text>
</comment>
<dbReference type="OrthoDB" id="9803988at2"/>
<evidence type="ECO:0000259" key="4">
    <source>
        <dbReference type="Pfam" id="PF00496"/>
    </source>
</evidence>
<keyword evidence="3" id="KW-0732">Signal</keyword>
<dbReference type="SUPFAM" id="SSF53850">
    <property type="entry name" value="Periplasmic binding protein-like II"/>
    <property type="match status" value="1"/>
</dbReference>
<proteinExistence type="inferred from homology"/>
<dbReference type="InterPro" id="IPR039424">
    <property type="entry name" value="SBP_5"/>
</dbReference>
<dbReference type="InParanoid" id="A0A1Y5SQ46"/>
<evidence type="ECO:0000256" key="2">
    <source>
        <dbReference type="ARBA" id="ARBA00005695"/>
    </source>
</evidence>
<dbReference type="EMBL" id="FWFR01000001">
    <property type="protein sequence ID" value="SLN45571.1"/>
    <property type="molecule type" value="Genomic_DNA"/>
</dbReference>
<sequence>MSETKESSNILKLKEQLADGKIERREFLRYSTLLGLSAGAAYAFAGKVGGLPFASPAQAAIPKGGTIRISMRVLDVKDPHTFSWVQDSNVTRQVCEYLTKTGTDNVTRPYLAESWTVSDDLLTWDFKMRQGVKWHSGREFTAEDAVWNLKRMLDPATGSSVVGLMQGYLMKEEDGKSVLWDANAIELVDSHTLRLNLKEAQVAVPEHLFHYPALILDPEGGGTFGVGSNGTGPFELVEHEIGVKSVLKARSDYWGDGPYLDTVEFIDLGDDPSAAINALASKQVDGIFEGDVSQIDAFKAIPHLEVYQAVTAQTGVARMHSDVKPFDDPKVRKAMRLAIDTPRCLELGHRGLGAPGEHHHVSPVHPDYAKLEFMKRDVEAAKKLLADAGYPDGIDVEIAVKKDPAWELIAVQAMVEQWKDANIRVAINVMPSAQYWDIWTKVPFGFTNWTHRPLGFMVLGLAYRTGVPWNESNYSNPEFDALLTQAEGVLDVEKRRDLMAQLETIMQEDGPIVQPLWRSVFVAYDKKVKGFKMHPTLYLFMNEIGMEA</sequence>
<organism evidence="5 6">
    <name type="scientific">Oceanibacterium hippocampi</name>
    <dbReference type="NCBI Taxonomy" id="745714"/>
    <lineage>
        <taxon>Bacteria</taxon>
        <taxon>Pseudomonadati</taxon>
        <taxon>Pseudomonadota</taxon>
        <taxon>Alphaproteobacteria</taxon>
        <taxon>Sneathiellales</taxon>
        <taxon>Sneathiellaceae</taxon>
        <taxon>Oceanibacterium</taxon>
    </lineage>
</organism>
<dbReference type="Gene3D" id="3.10.105.10">
    <property type="entry name" value="Dipeptide-binding Protein, Domain 3"/>
    <property type="match status" value="1"/>
</dbReference>
<dbReference type="PIRSF" id="PIRSF002741">
    <property type="entry name" value="MppA"/>
    <property type="match status" value="1"/>
</dbReference>
<protein>
    <submittedName>
        <fullName evidence="5">Heme-binding protein A</fullName>
    </submittedName>
</protein>
<dbReference type="InterPro" id="IPR000914">
    <property type="entry name" value="SBP_5_dom"/>
</dbReference>
<dbReference type="GO" id="GO:0030288">
    <property type="term" value="C:outer membrane-bounded periplasmic space"/>
    <property type="evidence" value="ECO:0007669"/>
    <property type="project" value="UniProtKB-ARBA"/>
</dbReference>
<name>A0A1Y5SQ46_9PROT</name>
<dbReference type="RefSeq" id="WP_085883175.1">
    <property type="nucleotide sequence ID" value="NZ_FWFR01000001.1"/>
</dbReference>
<reference evidence="5 6" key="1">
    <citation type="submission" date="2017-03" db="EMBL/GenBank/DDBJ databases">
        <authorList>
            <person name="Afonso C.L."/>
            <person name="Miller P.J."/>
            <person name="Scott M.A."/>
            <person name="Spackman E."/>
            <person name="Goraichik I."/>
            <person name="Dimitrov K.M."/>
            <person name="Suarez D.L."/>
            <person name="Swayne D.E."/>
        </authorList>
    </citation>
    <scope>NUCLEOTIDE SEQUENCE [LARGE SCALE GENOMIC DNA]</scope>
    <source>
        <strain evidence="5 6">CECT 7691</strain>
    </source>
</reference>
<evidence type="ECO:0000313" key="5">
    <source>
        <dbReference type="EMBL" id="SLN45571.1"/>
    </source>
</evidence>
<feature type="domain" description="Solute-binding protein family 5" evidence="4">
    <location>
        <begin position="108"/>
        <end position="449"/>
    </location>
</feature>
<accession>A0A1Y5SQ46</accession>
<dbReference type="Gene3D" id="3.90.76.10">
    <property type="entry name" value="Dipeptide-binding Protein, Domain 1"/>
    <property type="match status" value="1"/>
</dbReference>
<dbReference type="GO" id="GO:1904680">
    <property type="term" value="F:peptide transmembrane transporter activity"/>
    <property type="evidence" value="ECO:0007669"/>
    <property type="project" value="TreeGrafter"/>
</dbReference>
<keyword evidence="6" id="KW-1185">Reference proteome</keyword>